<feature type="compositionally biased region" description="Low complexity" evidence="1">
    <location>
        <begin position="12"/>
        <end position="22"/>
    </location>
</feature>
<evidence type="ECO:0000313" key="3">
    <source>
        <dbReference type="EMBL" id="AIG53829.1"/>
    </source>
</evidence>
<accession>A0A075TBL1</accession>
<dbReference type="RefSeq" id="WP_158243534.1">
    <property type="nucleotide sequence ID" value="NZ_BSQD01000012.1"/>
</dbReference>
<dbReference type="InterPro" id="IPR029058">
    <property type="entry name" value="AB_hydrolase_fold"/>
</dbReference>
<name>A0A075TBL1_TRICW</name>
<keyword evidence="4" id="KW-0031">Aminopeptidase</keyword>
<dbReference type="SUPFAM" id="SSF53474">
    <property type="entry name" value="alpha/beta-Hydrolases"/>
    <property type="match status" value="1"/>
</dbReference>
<dbReference type="Proteomes" id="UP000192911">
    <property type="component" value="Unassembled WGS sequence"/>
</dbReference>
<reference evidence="5" key="3">
    <citation type="submission" date="2017-04" db="EMBL/GenBank/DDBJ databases">
        <authorList>
            <person name="Varghese N."/>
            <person name="Submissions S."/>
        </authorList>
    </citation>
    <scope>NUCLEOTIDE SEQUENCE [LARGE SCALE GENOMIC DNA]</scope>
    <source>
        <strain evidence="5">Ballard 720</strain>
    </source>
</reference>
<feature type="non-terminal residue" evidence="3">
    <location>
        <position position="321"/>
    </location>
</feature>
<dbReference type="GO" id="GO:0004177">
    <property type="term" value="F:aminopeptidase activity"/>
    <property type="evidence" value="ECO:0007669"/>
    <property type="project" value="UniProtKB-KW"/>
</dbReference>
<evidence type="ECO:0000313" key="4">
    <source>
        <dbReference type="EMBL" id="SMF60009.1"/>
    </source>
</evidence>
<evidence type="ECO:0000313" key="5">
    <source>
        <dbReference type="Proteomes" id="UP000192911"/>
    </source>
</evidence>
<feature type="region of interest" description="Disordered" evidence="1">
    <location>
        <begin position="1"/>
        <end position="31"/>
    </location>
</feature>
<dbReference type="Gene3D" id="3.40.50.1820">
    <property type="entry name" value="alpha/beta hydrolase"/>
    <property type="match status" value="1"/>
</dbReference>
<keyword evidence="5" id="KW-1185">Reference proteome</keyword>
<dbReference type="EMBL" id="KJ815056">
    <property type="protein sequence ID" value="AIG53829.1"/>
    <property type="molecule type" value="Genomic_DNA"/>
</dbReference>
<dbReference type="EMBL" id="FXAH01000012">
    <property type="protein sequence ID" value="SMF60009.1"/>
    <property type="molecule type" value="Genomic_DNA"/>
</dbReference>
<evidence type="ECO:0000259" key="2">
    <source>
        <dbReference type="Pfam" id="PF12697"/>
    </source>
</evidence>
<dbReference type="AlphaFoldDB" id="A0A075TBL1"/>
<feature type="domain" description="AB hydrolase-1" evidence="2">
    <location>
        <begin position="107"/>
        <end position="298"/>
    </location>
</feature>
<keyword evidence="3" id="KW-0378">Hydrolase</keyword>
<protein>
    <submittedName>
        <fullName evidence="3">Alpha/beta hydrolase</fullName>
    </submittedName>
    <submittedName>
        <fullName evidence="4">Serine aminopeptidase, S33</fullName>
    </submittedName>
</protein>
<dbReference type="PANTHER" id="PTHR43689:SF8">
    <property type="entry name" value="ALPHA_BETA-HYDROLASES SUPERFAMILY PROTEIN"/>
    <property type="match status" value="1"/>
</dbReference>
<reference evidence="3" key="1">
    <citation type="journal article" date="2014" name="Angew. Chem. Int. Ed. Engl.">
        <title>The molecular basis of conjugated polyyne biosynthesis in phytopathogenic bacteria.</title>
        <authorList>
            <person name="Ross C."/>
            <person name="Scherlach K."/>
            <person name="Kloss F."/>
            <person name="Hertweck C."/>
        </authorList>
    </citation>
    <scope>NUCLEOTIDE SEQUENCE</scope>
    <source>
        <strain evidence="3">DSM 50341</strain>
    </source>
</reference>
<organism evidence="3">
    <name type="scientific">Trinickia caryophylli</name>
    <name type="common">Paraburkholderia caryophylli</name>
    <dbReference type="NCBI Taxonomy" id="28094"/>
    <lineage>
        <taxon>Bacteria</taxon>
        <taxon>Pseudomonadati</taxon>
        <taxon>Pseudomonadota</taxon>
        <taxon>Betaproteobacteria</taxon>
        <taxon>Burkholderiales</taxon>
        <taxon>Burkholderiaceae</taxon>
        <taxon>Trinickia</taxon>
    </lineage>
</organism>
<dbReference type="InterPro" id="IPR000073">
    <property type="entry name" value="AB_hydrolase_1"/>
</dbReference>
<dbReference type="GeneID" id="95551937"/>
<evidence type="ECO:0000256" key="1">
    <source>
        <dbReference type="SAM" id="MobiDB-lite"/>
    </source>
</evidence>
<dbReference type="Pfam" id="PF12697">
    <property type="entry name" value="Abhydrolase_6"/>
    <property type="match status" value="1"/>
</dbReference>
<reference evidence="4" key="2">
    <citation type="submission" date="2017-04" db="EMBL/GenBank/DDBJ databases">
        <authorList>
            <person name="Afonso C.L."/>
            <person name="Miller P.J."/>
            <person name="Scott M.A."/>
            <person name="Spackman E."/>
            <person name="Goraichik I."/>
            <person name="Dimitrov K.M."/>
            <person name="Suarez D.L."/>
            <person name="Swayne D.E."/>
        </authorList>
    </citation>
    <scope>NUCLEOTIDE SEQUENCE [LARGE SCALE GENOMIC DNA]</scope>
    <source>
        <strain evidence="4">Ballard 720</strain>
    </source>
</reference>
<keyword evidence="4" id="KW-0645">Protease</keyword>
<proteinExistence type="predicted"/>
<dbReference type="STRING" id="28094.SAMN06295900_11268"/>
<sequence>MSDTTEQSILRPAPGHVSVPAPAAVPPQIPPPQLPFRQRVMKGYVDVLSAVSPRAAARRATDVFGYTRGYRKKPPKDVTPLGARRFAIEGVDGVTHGHVWGNAERTVLLVHGWGADSSTMFSFVPKLVKAGFRVAAFDAPAHGVSTGTVTTMTAFKNAVKGAIASLGGVHGIVAHSLGSIASTGALAELGPAAPSRLVLLAPPCTLPAVIDRWSNGFLQLSPSTMRAMYAELHRRNGVPPQHWDIGALGRGLAVEMLVMHSPADKIVPICEAENIVAALPDTTFERIDKVGHVRILSDAYVLERTTGFLSAGTGAASGADS</sequence>
<dbReference type="PANTHER" id="PTHR43689">
    <property type="entry name" value="HYDROLASE"/>
    <property type="match status" value="1"/>
</dbReference>
<gene>
    <name evidence="3" type="primary">cayF</name>
    <name evidence="4" type="ORF">SAMN06295900_11268</name>
</gene>